<evidence type="ECO:0000256" key="2">
    <source>
        <dbReference type="SAM" id="MobiDB-lite"/>
    </source>
</evidence>
<name>A0A1J1GPN9_PLAGA</name>
<dbReference type="InterPro" id="IPR016035">
    <property type="entry name" value="Acyl_Trfase/lysoPLipase"/>
</dbReference>
<dbReference type="GO" id="GO:0019433">
    <property type="term" value="P:triglyceride catabolic process"/>
    <property type="evidence" value="ECO:0007669"/>
    <property type="project" value="TreeGrafter"/>
</dbReference>
<dbReference type="GO" id="GO:0016020">
    <property type="term" value="C:membrane"/>
    <property type="evidence" value="ECO:0007669"/>
    <property type="project" value="TreeGrafter"/>
</dbReference>
<keyword evidence="3" id="KW-1133">Transmembrane helix</keyword>
<keyword evidence="1" id="KW-0443">Lipid metabolism</keyword>
<dbReference type="RefSeq" id="XP_028527210.1">
    <property type="nucleotide sequence ID" value="XM_028670460.1"/>
</dbReference>
<feature type="domain" description="PNPLA" evidence="4">
    <location>
        <begin position="488"/>
        <end position="637"/>
    </location>
</feature>
<dbReference type="Pfam" id="PF01734">
    <property type="entry name" value="Patatin"/>
    <property type="match status" value="1"/>
</dbReference>
<dbReference type="GO" id="GO:0005737">
    <property type="term" value="C:cytoplasm"/>
    <property type="evidence" value="ECO:0007669"/>
    <property type="project" value="TreeGrafter"/>
</dbReference>
<dbReference type="OMA" id="NMDNTIK"/>
<feature type="region of interest" description="Disordered" evidence="2">
    <location>
        <begin position="234"/>
        <end position="284"/>
    </location>
</feature>
<evidence type="ECO:0000313" key="6">
    <source>
        <dbReference type="Proteomes" id="UP000220797"/>
    </source>
</evidence>
<comment type="caution">
    <text evidence="5">The sequence shown here is derived from an EMBL/GenBank/DDBJ whole genome shotgun (WGS) entry which is preliminary data.</text>
</comment>
<gene>
    <name evidence="5" type="ORF">PGAL8A_00409300</name>
</gene>
<proteinExistence type="predicted"/>
<feature type="transmembrane region" description="Helical" evidence="3">
    <location>
        <begin position="1502"/>
        <end position="1518"/>
    </location>
</feature>
<dbReference type="OrthoDB" id="197155at2759"/>
<dbReference type="GO" id="GO:0005811">
    <property type="term" value="C:lipid droplet"/>
    <property type="evidence" value="ECO:0007669"/>
    <property type="project" value="TreeGrafter"/>
</dbReference>
<keyword evidence="3" id="KW-0812">Transmembrane</keyword>
<dbReference type="PANTHER" id="PTHR12406:SF7">
    <property type="entry name" value="PATATIN-LIKE PHOSPHOLIPASE DOMAIN-CONTAINING PROTEIN 4"/>
    <property type="match status" value="1"/>
</dbReference>
<protein>
    <recommendedName>
        <fullName evidence="4">PNPLA domain-containing protein</fullName>
    </recommendedName>
</protein>
<dbReference type="InterPro" id="IPR002641">
    <property type="entry name" value="PNPLA_dom"/>
</dbReference>
<dbReference type="SUPFAM" id="SSF52151">
    <property type="entry name" value="FabD/lysophospholipase-like"/>
    <property type="match status" value="1"/>
</dbReference>
<dbReference type="InterPro" id="IPR033562">
    <property type="entry name" value="PLPL"/>
</dbReference>
<feature type="compositionally biased region" description="Basic and acidic residues" evidence="2">
    <location>
        <begin position="248"/>
        <end position="268"/>
    </location>
</feature>
<dbReference type="CDD" id="cd07224">
    <property type="entry name" value="Pat_like"/>
    <property type="match status" value="1"/>
</dbReference>
<organism evidence="5 6">
    <name type="scientific">Plasmodium gallinaceum</name>
    <dbReference type="NCBI Taxonomy" id="5849"/>
    <lineage>
        <taxon>Eukaryota</taxon>
        <taxon>Sar</taxon>
        <taxon>Alveolata</taxon>
        <taxon>Apicomplexa</taxon>
        <taxon>Aconoidasida</taxon>
        <taxon>Haemosporida</taxon>
        <taxon>Plasmodiidae</taxon>
        <taxon>Plasmodium</taxon>
        <taxon>Plasmodium (Haemamoeba)</taxon>
    </lineage>
</organism>
<dbReference type="Gene3D" id="3.40.1090.10">
    <property type="entry name" value="Cytosolic phospholipase A2 catalytic domain"/>
    <property type="match status" value="1"/>
</dbReference>
<evidence type="ECO:0000256" key="1">
    <source>
        <dbReference type="ARBA" id="ARBA00023098"/>
    </source>
</evidence>
<keyword evidence="3" id="KW-0472">Membrane</keyword>
<evidence type="ECO:0000259" key="4">
    <source>
        <dbReference type="Pfam" id="PF01734"/>
    </source>
</evidence>
<dbReference type="PANTHER" id="PTHR12406">
    <property type="entry name" value="CALCIUM-INDEPENDENT PHOSPHOLIPASE A2 IPLA2 -RELATED"/>
    <property type="match status" value="1"/>
</dbReference>
<dbReference type="GO" id="GO:0055088">
    <property type="term" value="P:lipid homeostasis"/>
    <property type="evidence" value="ECO:0007669"/>
    <property type="project" value="TreeGrafter"/>
</dbReference>
<dbReference type="GeneID" id="39732623"/>
<dbReference type="EMBL" id="CVMV01000022">
    <property type="protein sequence ID" value="CRG94389.1"/>
    <property type="molecule type" value="Genomic_DNA"/>
</dbReference>
<sequence>MGNSNKKEINKNQGDTILNLDDIGEKEKKKIDNKIYVDNKKVKDEIKDNKINIDIKECKDKLNSNESLKSKTTVDENSVNTYFYENYLRSFFNINDINKYVINEKSESCNNSKNLSENHIKMKNKNVNDIIIHNNKYIINFLNGKEKNKIEIANFISFYFFFLNIKNLMNDSSKNVLLKDVSDTNYIYKKINKSKNYISANDMETCIRNYLYHIDKRNYPILKKNIEIGRNKKEVKEQSMMNKRKSNYKNDDSQIREKKKERERGRGRGRERKRKKEKERKNRRQRKIINIDDENLKKKIIKYKTWEEYIKRIKKKNIKRKSFVYKKFIPYKLKNRNIKILKQKNKLKKNYPLSDNICYTKVENDEKMNNEENNNSNRNENKEKINKKNVNNISTENNTTYVEENENNLNNEKLKNIINRSNYKSPNKQINQKIDNPYSIYIKNTLSKVFYKDEIKKKAKMRQAKGNIINNKEKIEQMNVGISFSPAGLLIPYHLGVSSLLIEKNILNIHTNIAGSSAGSICACCLSIGLNVDKCFFLIENIISNVYKNGCYQKLQNLLNIELNKYLYKDSYKFLNKRTGNVFVGITQILPFYKKLNINKFYDDNDLISAIIASCNIPMYLSSNIFVNFRNKKCIDGFFSTKKKDFGCPNTKTDRTIKVSPFDSDYVGIENKNNSVISPHLIKYNHVIVLFLSIKNLFHKFINNLFLKKDYLFLIYNLKKILNKKIFDNYEFLKSYFSFLRSNEIIDENKFSDKKNSVELINLLRIKLNKLNYMDMNDLEIELFIDLNNEIFTQFNKYNCNLIKFYYFSVTLINIISKYFSENFCTSSLDKIVSDFLENNKNYIDEKYNDYVKDKLTDIYDFKFQEVIQFLKNENLLKMNKYIHFYPKLKSDIILIFFKEIFINENIVKIDKKFLKKKITFMIEVLKEIYFNEYIKREIIKIIFFIDGKELDNKSTDNYRKHFLLTKKKQDVKPIRHYLKYNHIYKNFIYIINEIKNYNNKITKINKHNYYNFMNLNVEDINDSYIFLYVYLYSNLYYKSLLALMNVENIEKFLKLKTSKSNANIFLSSSSTGKNEKNDLKKDSSKNLNKTSIITLSKKFSEMWQNKKNMLKQNINEINKNQINLFKRINIEKNKYKVNYFKKSFSETNNYSHNNEIYYKELYNKEIYNNEMNNNKIYNNVIISNDINSFSFFRNLKCVNKMNYFKYRFHKNGENLLDSINNNNNLNYIKYFYSFENLLIFNYDYSLIKKICGFYVMNKNKIYEMNKKKKKDIFLLLYHIYIYYTDILFLLKFVFMINFNEKTKYKFFKKREKQNNKNNKKVKKDIGISRIERKNLFNQNSITYISDSNMCKNIDSFFDSKCEPSNGGETDNKIVKINKNPENLNNIYIDYIDKKKKNENNKETKYEKHVNEKNEKEKIKKGRYNLLLKTECLKQKNIRYTESNDNDFIEELKTDINENLYNNYQTYFIKNVFSMRKLFKIALEGADENVIKKIYDLGRSNAYLWLYVEYLNVGIFLYKKIYMIYLKLISAFESLLNLTNLNKKKKKNEFINLSASNENVLIYVNENAYSLLDFCNFLVLCYSYYNYPKNDAAFTINNRKDKHNNFNFISSIFKIDKKNYKDSFSDNVFKNHSDKSINSYGNHKDYKNKGDYFDKDNEIACINTTNSYRSKNKLNTNEKFKLNGNNNKLKINEKLNKENLDTVSTKNKRLKIRRSISLPLNLKKTVMKINNLKNKININKNIIDGINNEILKGTPYEHIYTHSNFWIYSSSDESEINDFNNDYYFNNTDNTIKEFDNIFEKIPSELDHFSKISNFFKNFKNIDNNLNLSGYFGF</sequence>
<evidence type="ECO:0000313" key="5">
    <source>
        <dbReference type="EMBL" id="CRG94389.1"/>
    </source>
</evidence>
<reference evidence="5" key="1">
    <citation type="submission" date="2015-04" db="EMBL/GenBank/DDBJ databases">
        <authorList>
            <consortium name="Pathogen Informatics"/>
        </authorList>
    </citation>
    <scope>NUCLEOTIDE SEQUENCE [LARGE SCALE GENOMIC DNA]</scope>
    <source>
        <strain evidence="5">8A</strain>
    </source>
</reference>
<dbReference type="GO" id="GO:0004806">
    <property type="term" value="F:triacylglycerol lipase activity"/>
    <property type="evidence" value="ECO:0007669"/>
    <property type="project" value="TreeGrafter"/>
</dbReference>
<evidence type="ECO:0000256" key="3">
    <source>
        <dbReference type="SAM" id="Phobius"/>
    </source>
</evidence>
<feature type="compositionally biased region" description="Basic residues" evidence="2">
    <location>
        <begin position="269"/>
        <end position="284"/>
    </location>
</feature>
<dbReference type="Proteomes" id="UP000220797">
    <property type="component" value="Unassembled WGS sequence"/>
</dbReference>
<keyword evidence="6" id="KW-1185">Reference proteome</keyword>
<dbReference type="VEuPathDB" id="PlasmoDB:PGAL8A_00409300"/>
<feature type="transmembrane region" description="Helical" evidence="3">
    <location>
        <begin position="1276"/>
        <end position="1299"/>
    </location>
</feature>
<accession>A0A1J1GPN9</accession>